<evidence type="ECO:0000256" key="1">
    <source>
        <dbReference type="ARBA" id="ARBA00022729"/>
    </source>
</evidence>
<dbReference type="PANTHER" id="PTHR45869:SF8">
    <property type="entry name" value="LAMG-LIKE JELLYROLL FOLD DOMAIN-CONTAINING PROTEIN"/>
    <property type="match status" value="1"/>
</dbReference>
<name>A0A7M5XEA5_9CNID</name>
<dbReference type="OrthoDB" id="5989866at2759"/>
<dbReference type="Proteomes" id="UP000594262">
    <property type="component" value="Unplaced"/>
</dbReference>
<evidence type="ECO:0000256" key="2">
    <source>
        <dbReference type="ARBA" id="ARBA00023157"/>
    </source>
</evidence>
<feature type="region of interest" description="Disordered" evidence="4">
    <location>
        <begin position="197"/>
        <end position="328"/>
    </location>
</feature>
<dbReference type="PANTHER" id="PTHR45869">
    <property type="entry name" value="C-REACTIVE PROTEIN-RELATED"/>
    <property type="match status" value="1"/>
</dbReference>
<evidence type="ECO:0000313" key="7">
    <source>
        <dbReference type="EnsemblMetazoa" id="CLYHEMP020688.2"/>
    </source>
</evidence>
<dbReference type="PROSITE" id="PS51670">
    <property type="entry name" value="SHKT"/>
    <property type="match status" value="1"/>
</dbReference>
<dbReference type="SMART" id="SM00254">
    <property type="entry name" value="ShKT"/>
    <property type="match status" value="1"/>
</dbReference>
<feature type="domain" description="ShKT" evidence="6">
    <location>
        <begin position="958"/>
        <end position="992"/>
    </location>
</feature>
<feature type="region of interest" description="Disordered" evidence="4">
    <location>
        <begin position="703"/>
        <end position="737"/>
    </location>
</feature>
<accession>A0A7M5XEA5</accession>
<keyword evidence="2 3" id="KW-1015">Disulfide bond</keyword>
<reference evidence="7" key="1">
    <citation type="submission" date="2021-01" db="UniProtKB">
        <authorList>
            <consortium name="EnsemblMetazoa"/>
        </authorList>
    </citation>
    <scope>IDENTIFICATION</scope>
</reference>
<dbReference type="SMART" id="SM00560">
    <property type="entry name" value="LamGL"/>
    <property type="match status" value="1"/>
</dbReference>
<feature type="compositionally biased region" description="Polar residues" evidence="4">
    <location>
        <begin position="473"/>
        <end position="482"/>
    </location>
</feature>
<protein>
    <recommendedName>
        <fullName evidence="6">ShKT domain-containing protein</fullName>
    </recommendedName>
</protein>
<organism evidence="7 8">
    <name type="scientific">Clytia hemisphaerica</name>
    <dbReference type="NCBI Taxonomy" id="252671"/>
    <lineage>
        <taxon>Eukaryota</taxon>
        <taxon>Metazoa</taxon>
        <taxon>Cnidaria</taxon>
        <taxon>Hydrozoa</taxon>
        <taxon>Hydroidolina</taxon>
        <taxon>Leptothecata</taxon>
        <taxon>Obeliida</taxon>
        <taxon>Clytiidae</taxon>
        <taxon>Clytia</taxon>
    </lineage>
</organism>
<dbReference type="Pfam" id="PF01549">
    <property type="entry name" value="ShK"/>
    <property type="match status" value="1"/>
</dbReference>
<dbReference type="InterPro" id="IPR051005">
    <property type="entry name" value="Pentraxin_domain"/>
</dbReference>
<feature type="disulfide bond" evidence="3">
    <location>
        <begin position="958"/>
        <end position="992"/>
    </location>
</feature>
<dbReference type="InterPro" id="IPR006558">
    <property type="entry name" value="LamG-like"/>
</dbReference>
<feature type="compositionally biased region" description="Polar residues" evidence="4">
    <location>
        <begin position="725"/>
        <end position="737"/>
    </location>
</feature>
<feature type="compositionally biased region" description="Basic and acidic residues" evidence="4">
    <location>
        <begin position="849"/>
        <end position="894"/>
    </location>
</feature>
<comment type="caution">
    <text evidence="3">Lacks conserved residue(s) required for the propagation of feature annotation.</text>
</comment>
<dbReference type="SUPFAM" id="SSF49899">
    <property type="entry name" value="Concanavalin A-like lectins/glucanases"/>
    <property type="match status" value="2"/>
</dbReference>
<dbReference type="InterPro" id="IPR013320">
    <property type="entry name" value="ConA-like_dom_sf"/>
</dbReference>
<evidence type="ECO:0000256" key="4">
    <source>
        <dbReference type="SAM" id="MobiDB-lite"/>
    </source>
</evidence>
<evidence type="ECO:0000259" key="6">
    <source>
        <dbReference type="PROSITE" id="PS51670"/>
    </source>
</evidence>
<feature type="region of interest" description="Disordered" evidence="4">
    <location>
        <begin position="848"/>
        <end position="894"/>
    </location>
</feature>
<dbReference type="Gene3D" id="2.60.120.200">
    <property type="match status" value="2"/>
</dbReference>
<dbReference type="InterPro" id="IPR003582">
    <property type="entry name" value="ShKT_dom"/>
</dbReference>
<sequence>MNCCQRMMMMIFWLHLALFCYRVVDARHKHIFGKSSHHSNARQAIPLAVIQGGSLAFKNKNINESAIISANQAAEWNKFQSMNNETIDQNLYNGTLNNGPYKPFLNQMNQSVPFINSSMLSATIKTQNATPQTDPIGQSVISVINGTEIENKVKNTNNATLNVAAKEERSGIYGDTRTLPVNADHHNVFIYLKSNDEGTEGTAKKKKKKKKEYAKEEGIVIGPIDGPLPEEHHGNGPQEKETKDLHQGNIQPTKSPVNEMRKPKGARRPKRFTYDFNSNNNNVRRNSLYEPDINQLERLSGRSSLPNELESSSRYPERSRSSSASSSYDNYFADQMKRAEMPSSSYFSSSTREKPNIGMYSTNPSSPNDAEITNLLKNDKDLQQLARLMPAGTKVMMNGDTQDTTANVNGVSIRGQVPELASRYEEQRPESRQLYDGYPRQVNEEQQQMDGLVEQYRKGNSEDSLYKLMEQQKVGQESTNYGETEMAGNRDRLSYGGQEYIGRRHKHNRGSRYGGHVEDLGQRTQSYGDETVASQVEKYRNYGGGDAGRRSYGSSSIQQLQEEQYQRQLQEQEQEKRNQQEYYSSLRDQREETGLGRNQLQSLGDYSAGQTQAAQSEESYQSEEGGSEMNSFLNTRDSTREGNVGKYGSGSYDEYNQGQHKPASDISDRELISKLLDMLREKEHSNDVAQTESNYNFQHHMESNQFLPTPGSFSPYNPQEEFAGTSRSNFPEPSDHQSTYFENLQSQQPASYNTPTQSLLQSLIQSLSKSNNAPYYPPQQEERGFFQQPEPEPSFSNSFNAPPQSISLPTETAAKALGIPVINMPGLDFQRQQGVTMLMVKTPPNNFEEIDKKEAKKEKVEHKELTTDEGQRLLGNKKDKQPQDEKKREEQEKNDFSLTLKKAADFVLGNAVSSGNISLTQRAAIERKLTTLLEQKFKNKTQGEVKYALKRAKIPGACEDTIKDCFQFKEGGVCPFMKTFMKASCRKTCNDCSIGGGAFDEVKVDDFIKKSKQHVKQDIITDLPGALKSFQSTTVARTILHERKKKLNKIPEDPVMYLSFEKSNTKGVVVDQSKNNNNAQVMKGATISQHPLGTCGKVAEMNDGAIAWSGKTFTRKPKRAISILMWVKVNKSGLINWFANGKTGTKKFYTKTEGAVVPPKVWTHVAGTFDGIKGVARIYVNGDLEQEEQQAPIEKLESDWLENGIGSLFGDDSLRYVDEFYIYDRALKSNEVRSLFNRCVFNRMIFHYGFQKGNNSIIYDQSGLENNAIMKSGANQKEDCGKCGYCLDLTQGPDPQLDIQRVPVRGLPTSKISITVWVMLNSTRGVHNIFTTESDKGNIGYRLQVIDGGVRFAIGTDIESVPEIIDMWSQNKILVPEGLWTHLTATYNNENGVGKIFVNGILKLEKIASPDKREDLPTNWDNEASVGDETFRGFLDEFVIYNWQLDENEVIYVRDYCADKPKLVRFTVRVPLTKKTLVPHGATAGKAIKSVTNHTDKASWWDLYNELLQRRIKRSRNLIAKRDMKTMHELEENPEKAAILLKKKK</sequence>
<feature type="region of interest" description="Disordered" evidence="4">
    <location>
        <begin position="599"/>
        <end position="668"/>
    </location>
</feature>
<feature type="compositionally biased region" description="Low complexity" evidence="4">
    <location>
        <begin position="610"/>
        <end position="628"/>
    </location>
</feature>
<keyword evidence="1 5" id="KW-0732">Signal</keyword>
<evidence type="ECO:0000256" key="5">
    <source>
        <dbReference type="SAM" id="SignalP"/>
    </source>
</evidence>
<keyword evidence="8" id="KW-1185">Reference proteome</keyword>
<feature type="signal peptide" evidence="5">
    <location>
        <begin position="1"/>
        <end position="26"/>
    </location>
</feature>
<proteinExistence type="predicted"/>
<feature type="region of interest" description="Disordered" evidence="4">
    <location>
        <begin position="540"/>
        <end position="581"/>
    </location>
</feature>
<dbReference type="Pfam" id="PF13385">
    <property type="entry name" value="Laminin_G_3"/>
    <property type="match status" value="2"/>
</dbReference>
<evidence type="ECO:0000313" key="8">
    <source>
        <dbReference type="Proteomes" id="UP000594262"/>
    </source>
</evidence>
<evidence type="ECO:0000256" key="3">
    <source>
        <dbReference type="PROSITE-ProRule" id="PRU01005"/>
    </source>
</evidence>
<dbReference type="RefSeq" id="XP_066924737.1">
    <property type="nucleotide sequence ID" value="XM_067068636.1"/>
</dbReference>
<feature type="region of interest" description="Disordered" evidence="4">
    <location>
        <begin position="472"/>
        <end position="528"/>
    </location>
</feature>
<feature type="chain" id="PRO_5029640756" description="ShKT domain-containing protein" evidence="5">
    <location>
        <begin position="27"/>
        <end position="1545"/>
    </location>
</feature>
<feature type="compositionally biased region" description="Polar residues" evidence="4">
    <location>
        <begin position="703"/>
        <end position="717"/>
    </location>
</feature>
<dbReference type="GeneID" id="136812159"/>
<feature type="compositionally biased region" description="Basic and acidic residues" evidence="4">
    <location>
        <begin position="229"/>
        <end position="246"/>
    </location>
</feature>
<feature type="compositionally biased region" description="Low complexity" evidence="4">
    <location>
        <begin position="277"/>
        <end position="286"/>
    </location>
</feature>
<feature type="region of interest" description="Disordered" evidence="4">
    <location>
        <begin position="770"/>
        <end position="798"/>
    </location>
</feature>
<dbReference type="EnsemblMetazoa" id="CLYHEMT020688.2">
    <property type="protein sequence ID" value="CLYHEMP020688.2"/>
    <property type="gene ID" value="CLYHEMG020688"/>
</dbReference>
<feature type="compositionally biased region" description="Low complexity" evidence="4">
    <location>
        <begin position="558"/>
        <end position="571"/>
    </location>
</feature>